<keyword evidence="4" id="KW-1185">Reference proteome</keyword>
<dbReference type="InParanoid" id="K4CQP2"/>
<dbReference type="GO" id="GO:0016787">
    <property type="term" value="F:hydrolase activity"/>
    <property type="evidence" value="ECO:0007669"/>
    <property type="project" value="UniProtKB-KW"/>
</dbReference>
<feature type="domain" description="Sialate O-acetylesterase" evidence="2">
    <location>
        <begin position="1"/>
        <end position="109"/>
    </location>
</feature>
<dbReference type="PaxDb" id="4081-Solyc09g008540.1.1"/>
<dbReference type="Gramene" id="Solyc09g008540.1.1">
    <property type="protein sequence ID" value="Solyc09g008540.1.1"/>
    <property type="gene ID" value="Solyc09g008540.1"/>
</dbReference>
<dbReference type="Gene3D" id="3.40.50.1110">
    <property type="entry name" value="SGNH hydrolase"/>
    <property type="match status" value="1"/>
</dbReference>
<evidence type="ECO:0000313" key="3">
    <source>
        <dbReference type="EnsemblPlants" id="Solyc09g008540.1.1"/>
    </source>
</evidence>
<dbReference type="InterPro" id="IPR036514">
    <property type="entry name" value="SGNH_hydro_sf"/>
</dbReference>
<protein>
    <recommendedName>
        <fullName evidence="2">Sialate O-acetylesterase domain-containing protein</fullName>
    </recommendedName>
</protein>
<dbReference type="PhylomeDB" id="K4CQP2"/>
<dbReference type="Proteomes" id="UP000004994">
    <property type="component" value="Chromosome 9"/>
</dbReference>
<dbReference type="Pfam" id="PF03629">
    <property type="entry name" value="SASA"/>
    <property type="match status" value="1"/>
</dbReference>
<dbReference type="InterPro" id="IPR005181">
    <property type="entry name" value="SASA"/>
</dbReference>
<evidence type="ECO:0000313" key="4">
    <source>
        <dbReference type="Proteomes" id="UP000004994"/>
    </source>
</evidence>
<dbReference type="SMR" id="K4CQP2"/>
<sequence length="121" mass="13817">MLNRTRIALQDDRILRALLWYQGETDTLNDDAKLYKSRLYKFFTDVRNDLNTPTLPIIQVALASKFGPYTEEIRQAQLETQLQNVKTVDANGLKIGPDFVYLNTPSEVQPFLGFGSAHNLL</sequence>
<reference evidence="3" key="1">
    <citation type="journal article" date="2012" name="Nature">
        <title>The tomato genome sequence provides insights into fleshy fruit evolution.</title>
        <authorList>
            <consortium name="Tomato Genome Consortium"/>
        </authorList>
    </citation>
    <scope>NUCLEOTIDE SEQUENCE [LARGE SCALE GENOMIC DNA]</scope>
    <source>
        <strain evidence="3">cv. Heinz 1706</strain>
    </source>
</reference>
<accession>K4CQP2</accession>
<dbReference type="SUPFAM" id="SSF52266">
    <property type="entry name" value="SGNH hydrolase"/>
    <property type="match status" value="1"/>
</dbReference>
<reference evidence="3" key="2">
    <citation type="submission" date="2013-04" db="UniProtKB">
        <authorList>
            <consortium name="EnsemblPlants"/>
        </authorList>
    </citation>
    <scope>IDENTIFICATION</scope>
    <source>
        <strain evidence="3">cv. Heinz 1706</strain>
    </source>
</reference>
<evidence type="ECO:0000256" key="1">
    <source>
        <dbReference type="ARBA" id="ARBA00022801"/>
    </source>
</evidence>
<keyword evidence="1" id="KW-0378">Hydrolase</keyword>
<name>K4CQP2_SOLLC</name>
<dbReference type="HOGENOM" id="CLU_136436_0_0_1"/>
<evidence type="ECO:0000259" key="2">
    <source>
        <dbReference type="Pfam" id="PF03629"/>
    </source>
</evidence>
<dbReference type="InterPro" id="IPR052940">
    <property type="entry name" value="Carb_Esterase_6"/>
</dbReference>
<dbReference type="eggNOG" id="ENOG502QTGX">
    <property type="taxonomic scope" value="Eukaryota"/>
</dbReference>
<proteinExistence type="predicted"/>
<dbReference type="PANTHER" id="PTHR31988">
    <property type="entry name" value="ESTERASE, PUTATIVE (DUF303)-RELATED"/>
    <property type="match status" value="1"/>
</dbReference>
<dbReference type="OrthoDB" id="42638at2759"/>
<dbReference type="AlphaFoldDB" id="K4CQP2"/>
<dbReference type="PANTHER" id="PTHR31988:SF17">
    <property type="entry name" value="SIALATE O-ACETYLESTERASE DOMAIN-CONTAINING PROTEIN"/>
    <property type="match status" value="1"/>
</dbReference>
<dbReference type="EnsemblPlants" id="Solyc09g008540.1.1">
    <property type="protein sequence ID" value="Solyc09g008540.1.1"/>
    <property type="gene ID" value="Solyc09g008540.1"/>
</dbReference>
<gene>
    <name evidence="3" type="primary">LOC101253524</name>
</gene>
<organism evidence="3">
    <name type="scientific">Solanum lycopersicum</name>
    <name type="common">Tomato</name>
    <name type="synonym">Lycopersicon esculentum</name>
    <dbReference type="NCBI Taxonomy" id="4081"/>
    <lineage>
        <taxon>Eukaryota</taxon>
        <taxon>Viridiplantae</taxon>
        <taxon>Streptophyta</taxon>
        <taxon>Embryophyta</taxon>
        <taxon>Tracheophyta</taxon>
        <taxon>Spermatophyta</taxon>
        <taxon>Magnoliopsida</taxon>
        <taxon>eudicotyledons</taxon>
        <taxon>Gunneridae</taxon>
        <taxon>Pentapetalae</taxon>
        <taxon>asterids</taxon>
        <taxon>lamiids</taxon>
        <taxon>Solanales</taxon>
        <taxon>Solanaceae</taxon>
        <taxon>Solanoideae</taxon>
        <taxon>Solaneae</taxon>
        <taxon>Solanum</taxon>
        <taxon>Solanum subgen. Lycopersicon</taxon>
    </lineage>
</organism>